<comment type="subcellular location">
    <subcellularLocation>
        <location evidence="1">Cell membrane</location>
        <topology evidence="1">Single-pass membrane protein</topology>
    </subcellularLocation>
</comment>
<proteinExistence type="inferred from homology"/>
<evidence type="ECO:0000256" key="9">
    <source>
        <dbReference type="SAM" id="Phobius"/>
    </source>
</evidence>
<dbReference type="PANTHER" id="PTHR30329">
    <property type="entry name" value="STATOR ELEMENT OF FLAGELLAR MOTOR COMPLEX"/>
    <property type="match status" value="1"/>
</dbReference>
<dbReference type="InterPro" id="IPR025713">
    <property type="entry name" value="MotB-like_N_dom"/>
</dbReference>
<evidence type="ECO:0000256" key="8">
    <source>
        <dbReference type="SAM" id="MobiDB-lite"/>
    </source>
</evidence>
<dbReference type="InterPro" id="IPR006665">
    <property type="entry name" value="OmpA-like"/>
</dbReference>
<evidence type="ECO:0000256" key="7">
    <source>
        <dbReference type="PROSITE-ProRule" id="PRU00473"/>
    </source>
</evidence>
<evidence type="ECO:0000313" key="12">
    <source>
        <dbReference type="Proteomes" id="UP000000939"/>
    </source>
</evidence>
<evidence type="ECO:0000256" key="3">
    <source>
        <dbReference type="ARBA" id="ARBA00022475"/>
    </source>
</evidence>
<evidence type="ECO:0000256" key="4">
    <source>
        <dbReference type="ARBA" id="ARBA00022692"/>
    </source>
</evidence>
<accession>D5UZ87</accession>
<dbReference type="STRING" id="572480.Arnit_2489"/>
<gene>
    <name evidence="11" type="ordered locus">Arnit_2489</name>
</gene>
<keyword evidence="3" id="KW-1003">Cell membrane</keyword>
<keyword evidence="12" id="KW-1185">Reference proteome</keyword>
<feature type="compositionally biased region" description="Low complexity" evidence="8">
    <location>
        <begin position="73"/>
        <end position="93"/>
    </location>
</feature>
<dbReference type="Proteomes" id="UP000000939">
    <property type="component" value="Chromosome"/>
</dbReference>
<dbReference type="CDD" id="cd07185">
    <property type="entry name" value="OmpA_C-like"/>
    <property type="match status" value="1"/>
</dbReference>
<dbReference type="Pfam" id="PF00691">
    <property type="entry name" value="OmpA"/>
    <property type="match status" value="1"/>
</dbReference>
<dbReference type="RefSeq" id="WP_013136284.1">
    <property type="nucleotide sequence ID" value="NC_014166.1"/>
</dbReference>
<keyword evidence="6 7" id="KW-0472">Membrane</keyword>
<dbReference type="PANTHER" id="PTHR30329:SF21">
    <property type="entry name" value="LIPOPROTEIN YIAD-RELATED"/>
    <property type="match status" value="1"/>
</dbReference>
<evidence type="ECO:0000256" key="2">
    <source>
        <dbReference type="ARBA" id="ARBA00008914"/>
    </source>
</evidence>
<feature type="transmembrane region" description="Helical" evidence="9">
    <location>
        <begin position="23"/>
        <end position="40"/>
    </location>
</feature>
<dbReference type="eggNOG" id="COG1360">
    <property type="taxonomic scope" value="Bacteria"/>
</dbReference>
<keyword evidence="4 9" id="KW-0812">Transmembrane</keyword>
<reference evidence="11 12" key="1">
    <citation type="journal article" date="2010" name="Stand. Genomic Sci.">
        <title>Complete genome sequence of Arcobacter nitrofigilis type strain (CI).</title>
        <authorList>
            <person name="Pati A."/>
            <person name="Gronow S."/>
            <person name="Lapidus A."/>
            <person name="Copeland A."/>
            <person name="Glavina Del Rio T."/>
            <person name="Nolan M."/>
            <person name="Lucas S."/>
            <person name="Tice H."/>
            <person name="Cheng J.F."/>
            <person name="Han C."/>
            <person name="Chertkov O."/>
            <person name="Bruce D."/>
            <person name="Tapia R."/>
            <person name="Goodwin L."/>
            <person name="Pitluck S."/>
            <person name="Liolios K."/>
            <person name="Ivanova N."/>
            <person name="Mavromatis K."/>
            <person name="Chen A."/>
            <person name="Palaniappan K."/>
            <person name="Land M."/>
            <person name="Hauser L."/>
            <person name="Chang Y.J."/>
            <person name="Jeffries C.D."/>
            <person name="Detter J.C."/>
            <person name="Rohde M."/>
            <person name="Goker M."/>
            <person name="Bristow J."/>
            <person name="Eisen J.A."/>
            <person name="Markowitz V."/>
            <person name="Hugenholtz P."/>
            <person name="Klenk H.P."/>
            <person name="Kyrpides N.C."/>
        </authorList>
    </citation>
    <scope>NUCLEOTIDE SEQUENCE [LARGE SCALE GENOMIC DNA]</scope>
    <source>
        <strain evidence="12">ATCC 33309 / DSM 7299 / CCUG 15893 / LMG 7604 / NCTC 12251 / CI</strain>
    </source>
</reference>
<dbReference type="Pfam" id="PF13677">
    <property type="entry name" value="MotB_plug"/>
    <property type="match status" value="1"/>
</dbReference>
<evidence type="ECO:0000313" key="11">
    <source>
        <dbReference type="EMBL" id="ADG94139.1"/>
    </source>
</evidence>
<dbReference type="OrthoDB" id="5292153at2"/>
<dbReference type="InterPro" id="IPR050330">
    <property type="entry name" value="Bact_OuterMem_StrucFunc"/>
</dbReference>
<evidence type="ECO:0000256" key="1">
    <source>
        <dbReference type="ARBA" id="ARBA00004162"/>
    </source>
</evidence>
<feature type="region of interest" description="Disordered" evidence="8">
    <location>
        <begin position="66"/>
        <end position="93"/>
    </location>
</feature>
<sequence>MADKKCPDCPKCLPGWLVQFGDLMSLLLTFFILLLSMAVMDKKKVEEYFDIMRKAMGFLDQTQDTIKRDESTNTSKDASNDADSNAQDTAAAADEMSQIAQEVNEQVSTQSEQVQITEGNNEFTLDIPSSIMFNEGEYNLSNKSAKNFISKIARVIRTMPQTFDIEIIGYTDRSNFKSDTIPRDGWDLSALRAISVVKELIKNRIDPAQLKVSAYSSYRPKSENAVENRRVEIRFVSATEQKNILEKENFFDRVEQ</sequence>
<keyword evidence="5 9" id="KW-1133">Transmembrane helix</keyword>
<dbReference type="SUPFAM" id="SSF103088">
    <property type="entry name" value="OmpA-like"/>
    <property type="match status" value="1"/>
</dbReference>
<evidence type="ECO:0000259" key="10">
    <source>
        <dbReference type="PROSITE" id="PS51123"/>
    </source>
</evidence>
<name>D5UZ87_ARCNC</name>
<protein>
    <submittedName>
        <fullName evidence="11">OmpA/MotB domain protein</fullName>
    </submittedName>
</protein>
<dbReference type="KEGG" id="ant:Arnit_2489"/>
<feature type="domain" description="OmpA-like" evidence="10">
    <location>
        <begin position="120"/>
        <end position="239"/>
    </location>
</feature>
<comment type="similarity">
    <text evidence="2">Belongs to the MotB family.</text>
</comment>
<dbReference type="Gene3D" id="3.30.1330.60">
    <property type="entry name" value="OmpA-like domain"/>
    <property type="match status" value="1"/>
</dbReference>
<dbReference type="EMBL" id="CP001999">
    <property type="protein sequence ID" value="ADG94139.1"/>
    <property type="molecule type" value="Genomic_DNA"/>
</dbReference>
<dbReference type="InterPro" id="IPR036737">
    <property type="entry name" value="OmpA-like_sf"/>
</dbReference>
<dbReference type="HOGENOM" id="CLU_016890_0_1_7"/>
<evidence type="ECO:0000256" key="6">
    <source>
        <dbReference type="ARBA" id="ARBA00023136"/>
    </source>
</evidence>
<dbReference type="GO" id="GO:0005886">
    <property type="term" value="C:plasma membrane"/>
    <property type="evidence" value="ECO:0007669"/>
    <property type="project" value="UniProtKB-SubCell"/>
</dbReference>
<organism evidence="11 12">
    <name type="scientific">Arcobacter nitrofigilis (strain ATCC 33309 / DSM 7299 / CCUG 15893 / LMG 7604 / NCTC 12251 / CI)</name>
    <name type="common">Campylobacter nitrofigilis</name>
    <dbReference type="NCBI Taxonomy" id="572480"/>
    <lineage>
        <taxon>Bacteria</taxon>
        <taxon>Pseudomonadati</taxon>
        <taxon>Campylobacterota</taxon>
        <taxon>Epsilonproteobacteria</taxon>
        <taxon>Campylobacterales</taxon>
        <taxon>Arcobacteraceae</taxon>
        <taxon>Arcobacter</taxon>
    </lineage>
</organism>
<evidence type="ECO:0000256" key="5">
    <source>
        <dbReference type="ARBA" id="ARBA00022989"/>
    </source>
</evidence>
<dbReference type="AlphaFoldDB" id="D5UZ87"/>
<dbReference type="PROSITE" id="PS51123">
    <property type="entry name" value="OMPA_2"/>
    <property type="match status" value="1"/>
</dbReference>